<dbReference type="RefSeq" id="WP_150129103.1">
    <property type="nucleotide sequence ID" value="NZ_CP013541.1"/>
</dbReference>
<dbReference type="InterPro" id="IPR050557">
    <property type="entry name" value="RTX_toxin/Mannuronan_C5-epim"/>
</dbReference>
<name>A0A7X6IVY8_9HYPH</name>
<dbReference type="SUPFAM" id="SSF51120">
    <property type="entry name" value="beta-Roll"/>
    <property type="match status" value="2"/>
</dbReference>
<proteinExistence type="predicted"/>
<dbReference type="PRINTS" id="PR00313">
    <property type="entry name" value="CABNDNGRPT"/>
</dbReference>
<evidence type="ECO:0000313" key="4">
    <source>
        <dbReference type="Proteomes" id="UP000540266"/>
    </source>
</evidence>
<dbReference type="Proteomes" id="UP000540266">
    <property type="component" value="Plasmid pBS3d"/>
</dbReference>
<keyword evidence="3" id="KW-0614">Plasmid</keyword>
<dbReference type="EMBL" id="CP064935">
    <property type="protein sequence ID" value="QPK12819.1"/>
    <property type="molecule type" value="Genomic_DNA"/>
</dbReference>
<dbReference type="PANTHER" id="PTHR38340">
    <property type="entry name" value="S-LAYER PROTEIN"/>
    <property type="match status" value="1"/>
</dbReference>
<evidence type="ECO:0000313" key="3">
    <source>
        <dbReference type="EMBL" id="QPK12819.1"/>
    </source>
</evidence>
<sequence length="472" mass="50193">MAEDAGNDMVFAGAGNDIVSVGGGSDIVSLGAGDDLAHFVMPPLDNGSSQVQTVIWGGDGADSFYFADNTYVLSVSVDGITEDLLKNLSTSALFSLFNYDNEWSYDYIIINLEQQDKIFVEGTEITNAVVVQDIENEDTGFVFDYTFDHHGNDGWDWHYSESMTRTETRSQMDYFDTPGFDQTALSGGANGLVAIFGHFVLEGFVDGAAGIHFVGDGITGRLEVTTTVQQINVTSSDTTTREFAGTDGADTIQGTSGRDVIYGYGGSDTIFAKGGDHVEAGSGNDVIHAGDGSNDLYGGTGSDTVIFDGPRSSYILSVYDDVTVQIDGPNTTIWVEDGEWLVFDDPDSEVDEIVNIDDFLNGDTGSSAAEGDVATTSTHVAAPESVSIESASGETSEASLTASAEIISFPMINTMERHDIQPIALESAAHGDGANSEFSADVISLQDFMNSHEEVTSDSDLWFEPEPIGSVI</sequence>
<organism evidence="3 4">
    <name type="scientific">Rhizobium phaseoli</name>
    <dbReference type="NCBI Taxonomy" id="396"/>
    <lineage>
        <taxon>Bacteria</taxon>
        <taxon>Pseudomonadati</taxon>
        <taxon>Pseudomonadota</taxon>
        <taxon>Alphaproteobacteria</taxon>
        <taxon>Hyphomicrobiales</taxon>
        <taxon>Rhizobiaceae</taxon>
        <taxon>Rhizobium/Agrobacterium group</taxon>
        <taxon>Rhizobium</taxon>
    </lineage>
</organism>
<evidence type="ECO:0000256" key="1">
    <source>
        <dbReference type="ARBA" id="ARBA00004613"/>
    </source>
</evidence>
<dbReference type="PANTHER" id="PTHR38340:SF1">
    <property type="entry name" value="S-LAYER PROTEIN"/>
    <property type="match status" value="1"/>
</dbReference>
<evidence type="ECO:0000256" key="2">
    <source>
        <dbReference type="ARBA" id="ARBA00022525"/>
    </source>
</evidence>
<dbReference type="InterPro" id="IPR001343">
    <property type="entry name" value="Hemolysn_Ca-bd"/>
</dbReference>
<comment type="subcellular location">
    <subcellularLocation>
        <location evidence="1">Secreted</location>
    </subcellularLocation>
</comment>
<dbReference type="AlphaFoldDB" id="A0A7X6IVY8"/>
<reference evidence="3 4" key="1">
    <citation type="submission" date="2020-11" db="EMBL/GenBank/DDBJ databases">
        <title>Indigenous Rhizobia Nodulating Common beans in Western Kenya.</title>
        <authorList>
            <person name="Wekesa C.S."/>
            <person name="Oelmueller R."/>
            <person name="Furch A.C."/>
        </authorList>
    </citation>
    <scope>NUCLEOTIDE SEQUENCE [LARGE SCALE GENOMIC DNA]</scope>
    <source>
        <strain evidence="4">BS3</strain>
        <plasmid evidence="3 4">pBS3d</plasmid>
    </source>
</reference>
<keyword evidence="2" id="KW-0964">Secreted</keyword>
<geneLocation type="plasmid" evidence="3 4">
    <name>pBS3d</name>
</geneLocation>
<protein>
    <submittedName>
        <fullName evidence="3">Uncharacterized protein</fullName>
    </submittedName>
</protein>
<dbReference type="GO" id="GO:0005576">
    <property type="term" value="C:extracellular region"/>
    <property type="evidence" value="ECO:0007669"/>
    <property type="project" value="UniProtKB-SubCell"/>
</dbReference>
<accession>A0A7X6IVY8</accession>
<gene>
    <name evidence="3" type="ORF">HER27_027975</name>
</gene>
<dbReference type="InterPro" id="IPR011049">
    <property type="entry name" value="Serralysin-like_metalloprot_C"/>
</dbReference>
<dbReference type="GO" id="GO:0005509">
    <property type="term" value="F:calcium ion binding"/>
    <property type="evidence" value="ECO:0007669"/>
    <property type="project" value="InterPro"/>
</dbReference>
<dbReference type="Pfam" id="PF00353">
    <property type="entry name" value="HemolysinCabind"/>
    <property type="match status" value="3"/>
</dbReference>
<dbReference type="Gene3D" id="2.150.10.10">
    <property type="entry name" value="Serralysin-like metalloprotease, C-terminal"/>
    <property type="match status" value="2"/>
</dbReference>